<comment type="caution">
    <text evidence="2">The sequence shown here is derived from an EMBL/GenBank/DDBJ whole genome shotgun (WGS) entry which is preliminary data.</text>
</comment>
<reference evidence="2" key="1">
    <citation type="submission" date="2021-03" db="EMBL/GenBank/DDBJ databases">
        <title>Chromosome level genome of the anhydrobiotic midge Polypedilum vanderplanki.</title>
        <authorList>
            <person name="Yoshida Y."/>
            <person name="Kikawada T."/>
            <person name="Gusev O."/>
        </authorList>
    </citation>
    <scope>NUCLEOTIDE SEQUENCE</scope>
    <source>
        <strain evidence="2">NIAS01</strain>
        <tissue evidence="2">Whole body or cell culture</tissue>
    </source>
</reference>
<keyword evidence="3" id="KW-1185">Reference proteome</keyword>
<feature type="chain" id="PRO_5039937749" evidence="1">
    <location>
        <begin position="20"/>
        <end position="418"/>
    </location>
</feature>
<proteinExistence type="predicted"/>
<organism evidence="2 3">
    <name type="scientific">Polypedilum vanderplanki</name>
    <name type="common">Sleeping chironomid midge</name>
    <dbReference type="NCBI Taxonomy" id="319348"/>
    <lineage>
        <taxon>Eukaryota</taxon>
        <taxon>Metazoa</taxon>
        <taxon>Ecdysozoa</taxon>
        <taxon>Arthropoda</taxon>
        <taxon>Hexapoda</taxon>
        <taxon>Insecta</taxon>
        <taxon>Pterygota</taxon>
        <taxon>Neoptera</taxon>
        <taxon>Endopterygota</taxon>
        <taxon>Diptera</taxon>
        <taxon>Nematocera</taxon>
        <taxon>Chironomoidea</taxon>
        <taxon>Chironomidae</taxon>
        <taxon>Chironominae</taxon>
        <taxon>Polypedilum</taxon>
        <taxon>Polypedilum</taxon>
    </lineage>
</organism>
<protein>
    <submittedName>
        <fullName evidence="2">Uncharacterized protein</fullName>
    </submittedName>
</protein>
<feature type="signal peptide" evidence="1">
    <location>
        <begin position="1"/>
        <end position="19"/>
    </location>
</feature>
<dbReference type="AlphaFoldDB" id="A0A9J6CAA1"/>
<evidence type="ECO:0000313" key="3">
    <source>
        <dbReference type="Proteomes" id="UP001107558"/>
    </source>
</evidence>
<keyword evidence="1" id="KW-0732">Signal</keyword>
<sequence length="418" mass="48044">MKLGLGILVLYLTIYTAKSLYVSDADNKNNNESNDIMEQQQQSNRLIHDAIKINLLPTTSSTILNKLVPFETKDDDRSGLKALKRMTLFPTPSRESDEITVPAEIIEIEVPIIGNEFQRNSNIEKEQSSSYEDPQIEINAEFNFDESTTETTTAAAANFQSSNDETTFPTTQQTSSSFINNNNIIESATDIHEIESRLVDQYHDNNMIDYDEKFQPNEDYDVKKIFKPIRHRFAFPFNVKIVVNNDDVKRSCKSKRSCSQVNFSKSQHNIDREYYLDETDLDDELFFKSEPQAKSRRAADDGFFNAFNGFSLTPAPRMNFAAANNNNIRAIQKPTWFERFENESSLERSERINKDLSNLMKFVAVWAHVDKFVSDRTRSVIRRLASMADEDYGDYIVGSRRRENILKAAAEKADEPFT</sequence>
<evidence type="ECO:0000313" key="2">
    <source>
        <dbReference type="EMBL" id="KAG5679065.1"/>
    </source>
</evidence>
<accession>A0A9J6CAA1</accession>
<dbReference type="Proteomes" id="UP001107558">
    <property type="component" value="Chromosome 2"/>
</dbReference>
<gene>
    <name evidence="2" type="ORF">PVAND_008662</name>
</gene>
<dbReference type="OrthoDB" id="6621861at2759"/>
<dbReference type="EMBL" id="JADBJN010000002">
    <property type="protein sequence ID" value="KAG5679065.1"/>
    <property type="molecule type" value="Genomic_DNA"/>
</dbReference>
<evidence type="ECO:0000256" key="1">
    <source>
        <dbReference type="SAM" id="SignalP"/>
    </source>
</evidence>
<name>A0A9J6CAA1_POLVA</name>